<dbReference type="PANTHER" id="PTHR43152:SF3">
    <property type="entry name" value="UVRABC SYSTEM PROTEIN A"/>
    <property type="match status" value="1"/>
</dbReference>
<keyword evidence="2" id="KW-0963">Cytoplasm</keyword>
<evidence type="ECO:0000256" key="5">
    <source>
        <dbReference type="ARBA" id="ARBA00022763"/>
    </source>
</evidence>
<keyword evidence="6" id="KW-0228">DNA excision</keyword>
<comment type="similarity">
    <text evidence="11">Belongs to the ABC transporter superfamily. UvrA family.</text>
</comment>
<evidence type="ECO:0000256" key="11">
    <source>
        <dbReference type="ARBA" id="ARBA00038000"/>
    </source>
</evidence>
<dbReference type="InterPro" id="IPR027417">
    <property type="entry name" value="P-loop_NTPase"/>
</dbReference>
<evidence type="ECO:0000313" key="14">
    <source>
        <dbReference type="EMBL" id="GHF06001.1"/>
    </source>
</evidence>
<keyword evidence="3" id="KW-0677">Repeat</keyword>
<evidence type="ECO:0000256" key="6">
    <source>
        <dbReference type="ARBA" id="ARBA00022769"/>
    </source>
</evidence>
<protein>
    <recommendedName>
        <fullName evidence="12">UvrABC system protein A</fullName>
    </recommendedName>
    <alternativeName>
        <fullName evidence="13">Excinuclease ABC subunit A</fullName>
    </alternativeName>
</protein>
<comment type="subcellular location">
    <subcellularLocation>
        <location evidence="1">Cytoplasm</location>
    </subcellularLocation>
</comment>
<dbReference type="Gene3D" id="3.40.50.300">
    <property type="entry name" value="P-loop containing nucleotide triphosphate hydrolases"/>
    <property type="match status" value="2"/>
</dbReference>
<keyword evidence="5" id="KW-0227">DNA damage</keyword>
<sequence>MRDRGNTVLVVEHDPDVIEIADHVIDVGPKAGNGGGQIMFEGSYAELLRSDCLTGQGLTAKRKIKDSFRKPNGYFPLRDARSHNLKGVDVDIPKGVFVCVTGVAGSGKSSLINTEFLKHYPEAVVVDQSGIGRSSRSNAVTYTGAFDDMRKVFASENKVSPKLFSFNSSGACPRCKGLGYTETEMAFLDPVKTTCED</sequence>
<keyword evidence="15" id="KW-1185">Reference proteome</keyword>
<evidence type="ECO:0000256" key="10">
    <source>
        <dbReference type="ARBA" id="ARBA00023204"/>
    </source>
</evidence>
<evidence type="ECO:0000256" key="9">
    <source>
        <dbReference type="ARBA" id="ARBA00023125"/>
    </source>
</evidence>
<evidence type="ECO:0000256" key="3">
    <source>
        <dbReference type="ARBA" id="ARBA00022737"/>
    </source>
</evidence>
<keyword evidence="10" id="KW-0234">DNA repair</keyword>
<proteinExistence type="inferred from homology"/>
<keyword evidence="4" id="KW-0547">Nucleotide-binding</keyword>
<evidence type="ECO:0000256" key="2">
    <source>
        <dbReference type="ARBA" id="ARBA00022490"/>
    </source>
</evidence>
<evidence type="ECO:0000256" key="8">
    <source>
        <dbReference type="ARBA" id="ARBA00022881"/>
    </source>
</evidence>
<dbReference type="EMBL" id="BNCH01000008">
    <property type="protein sequence ID" value="GHF06001.1"/>
    <property type="molecule type" value="Genomic_DNA"/>
</dbReference>
<evidence type="ECO:0000256" key="13">
    <source>
        <dbReference type="ARBA" id="ARBA00042156"/>
    </source>
</evidence>
<name>A0ABQ3J6J0_9RHOB</name>
<dbReference type="PANTHER" id="PTHR43152">
    <property type="entry name" value="UVRABC SYSTEM PROTEIN A"/>
    <property type="match status" value="1"/>
</dbReference>
<keyword evidence="8" id="KW-0267">Excision nuclease</keyword>
<keyword evidence="7" id="KW-0067">ATP-binding</keyword>
<evidence type="ECO:0000256" key="4">
    <source>
        <dbReference type="ARBA" id="ARBA00022741"/>
    </source>
</evidence>
<evidence type="ECO:0000256" key="12">
    <source>
        <dbReference type="ARBA" id="ARBA00039316"/>
    </source>
</evidence>
<dbReference type="SUPFAM" id="SSF52540">
    <property type="entry name" value="P-loop containing nucleoside triphosphate hydrolases"/>
    <property type="match status" value="2"/>
</dbReference>
<organism evidence="14 15">
    <name type="scientific">Aliiroseovarius zhejiangensis</name>
    <dbReference type="NCBI Taxonomy" id="1632025"/>
    <lineage>
        <taxon>Bacteria</taxon>
        <taxon>Pseudomonadati</taxon>
        <taxon>Pseudomonadota</taxon>
        <taxon>Alphaproteobacteria</taxon>
        <taxon>Rhodobacterales</taxon>
        <taxon>Paracoccaceae</taxon>
        <taxon>Aliiroseovarius</taxon>
    </lineage>
</organism>
<comment type="caution">
    <text evidence="14">The sequence shown here is derived from an EMBL/GenBank/DDBJ whole genome shotgun (WGS) entry which is preliminary data.</text>
</comment>
<evidence type="ECO:0000256" key="1">
    <source>
        <dbReference type="ARBA" id="ARBA00004496"/>
    </source>
</evidence>
<gene>
    <name evidence="14" type="ORF">GCM10016455_28940</name>
</gene>
<evidence type="ECO:0000256" key="7">
    <source>
        <dbReference type="ARBA" id="ARBA00022840"/>
    </source>
</evidence>
<keyword evidence="9" id="KW-0238">DNA-binding</keyword>
<dbReference type="Proteomes" id="UP000609802">
    <property type="component" value="Unassembled WGS sequence"/>
</dbReference>
<evidence type="ECO:0000313" key="15">
    <source>
        <dbReference type="Proteomes" id="UP000609802"/>
    </source>
</evidence>
<accession>A0ABQ3J6J0</accession>
<reference evidence="15" key="1">
    <citation type="journal article" date="2019" name="Int. J. Syst. Evol. Microbiol.">
        <title>The Global Catalogue of Microorganisms (GCM) 10K type strain sequencing project: providing services to taxonomists for standard genome sequencing and annotation.</title>
        <authorList>
            <consortium name="The Broad Institute Genomics Platform"/>
            <consortium name="The Broad Institute Genome Sequencing Center for Infectious Disease"/>
            <person name="Wu L."/>
            <person name="Ma J."/>
        </authorList>
    </citation>
    <scope>NUCLEOTIDE SEQUENCE [LARGE SCALE GENOMIC DNA]</scope>
    <source>
        <strain evidence="15">KCTC 42443</strain>
    </source>
</reference>